<keyword evidence="5" id="KW-1185">Reference proteome</keyword>
<comment type="caution">
    <text evidence="4">The sequence shown here is derived from an EMBL/GenBank/DDBJ whole genome shotgun (WGS) entry which is preliminary data.</text>
</comment>
<dbReference type="AlphaFoldDB" id="A0A0R2NQY8"/>
<dbReference type="CDD" id="cd09019">
    <property type="entry name" value="galactose_mutarotase_like"/>
    <property type="match status" value="1"/>
</dbReference>
<dbReference type="GO" id="GO:0006006">
    <property type="term" value="P:glucose metabolic process"/>
    <property type="evidence" value="ECO:0007669"/>
    <property type="project" value="TreeGrafter"/>
</dbReference>
<evidence type="ECO:0000313" key="4">
    <source>
        <dbReference type="EMBL" id="KRO26429.1"/>
    </source>
</evidence>
<name>A0A0R2NQY8_9LACO</name>
<dbReference type="InterPro" id="IPR011013">
    <property type="entry name" value="Gal_mutarotase_sf_dom"/>
</dbReference>
<proteinExistence type="inferred from homology"/>
<sequence length="342" mass="38102">MKTKVSVFDQLGETTVMRYTLINTQQTRVSVLSHGGILQEFVVCEHGVERSLIWSLPSIADYRRIGLSLCQSIGRVAGRIGGAGFTIDGRHHQIDMNEQHHSLHGGYHGFNTLDFSGEVVNHGDQASVILKHRILATDDHYPGNLDLQIKFTLDENNRLTVSYTGATDAPTLFNPTCHVYWNVTDDRTSLKQQWLQINGERRLQVDQEKVPTGEKVAVDQTAYDFRHPQCVQTALDNLANTTGGVEFDDAYEVTAAADQPVAIVGDTSGQRQVKIYSKRNSMVIYTADPFNAENEAAHRYNALATEAQTLPDAIHHPGFGKIVLWPDAPVTHTISYQYESLK</sequence>
<keyword evidence="3" id="KW-0119">Carbohydrate metabolism</keyword>
<dbReference type="InterPro" id="IPR047215">
    <property type="entry name" value="Galactose_mutarotase-like"/>
</dbReference>
<evidence type="ECO:0000313" key="5">
    <source>
        <dbReference type="Proteomes" id="UP000050920"/>
    </source>
</evidence>
<dbReference type="RefSeq" id="WP_024625913.1">
    <property type="nucleotide sequence ID" value="NZ_AYGX02000134.1"/>
</dbReference>
<accession>A0A0R2NQY8</accession>
<evidence type="ECO:0000256" key="2">
    <source>
        <dbReference type="ARBA" id="ARBA00023235"/>
    </source>
</evidence>
<keyword evidence="2" id="KW-0413">Isomerase</keyword>
<dbReference type="Pfam" id="PF01263">
    <property type="entry name" value="Aldose_epim"/>
    <property type="match status" value="1"/>
</dbReference>
<reference evidence="4 5" key="1">
    <citation type="journal article" date="2015" name="Genome Announc.">
        <title>Expanding the biotechnology potential of lactobacilli through comparative genomics of 213 strains and associated genera.</title>
        <authorList>
            <person name="Sun Z."/>
            <person name="Harris H.M."/>
            <person name="McCann A."/>
            <person name="Guo C."/>
            <person name="Argimon S."/>
            <person name="Zhang W."/>
            <person name="Yang X."/>
            <person name="Jeffery I.B."/>
            <person name="Cooney J.C."/>
            <person name="Kagawa T.F."/>
            <person name="Liu W."/>
            <person name="Song Y."/>
            <person name="Salvetti E."/>
            <person name="Wrobel A."/>
            <person name="Rasinkangas P."/>
            <person name="Parkhill J."/>
            <person name="Rea M.C."/>
            <person name="O'Sullivan O."/>
            <person name="Ritari J."/>
            <person name="Douillard F.P."/>
            <person name="Paul Ross R."/>
            <person name="Yang R."/>
            <person name="Briner A.E."/>
            <person name="Felis G.E."/>
            <person name="de Vos W.M."/>
            <person name="Barrangou R."/>
            <person name="Klaenhammer T.R."/>
            <person name="Caufield P.W."/>
            <person name="Cui Y."/>
            <person name="Zhang H."/>
            <person name="O'Toole P.W."/>
        </authorList>
    </citation>
    <scope>NUCLEOTIDE SEQUENCE [LARGE SCALE GENOMIC DNA]</scope>
    <source>
        <strain evidence="4 5">DSM 21115</strain>
    </source>
</reference>
<dbReference type="SUPFAM" id="SSF74650">
    <property type="entry name" value="Galactose mutarotase-like"/>
    <property type="match status" value="1"/>
</dbReference>
<comment type="similarity">
    <text evidence="1">Belongs to the aldose epimerase family.</text>
</comment>
<dbReference type="PANTHER" id="PTHR10091">
    <property type="entry name" value="ALDOSE-1-EPIMERASE"/>
    <property type="match status" value="1"/>
</dbReference>
<dbReference type="GO" id="GO:0004034">
    <property type="term" value="F:aldose 1-epimerase activity"/>
    <property type="evidence" value="ECO:0007669"/>
    <property type="project" value="TreeGrafter"/>
</dbReference>
<dbReference type="InterPro" id="IPR014718">
    <property type="entry name" value="GH-type_carb-bd"/>
</dbReference>
<dbReference type="GO" id="GO:0030246">
    <property type="term" value="F:carbohydrate binding"/>
    <property type="evidence" value="ECO:0007669"/>
    <property type="project" value="InterPro"/>
</dbReference>
<dbReference type="GO" id="GO:0033499">
    <property type="term" value="P:galactose catabolic process via UDP-galactose, Leloir pathway"/>
    <property type="evidence" value="ECO:0007669"/>
    <property type="project" value="TreeGrafter"/>
</dbReference>
<gene>
    <name evidence="4" type="ORF">DY78_GL000967</name>
</gene>
<evidence type="ECO:0000256" key="3">
    <source>
        <dbReference type="ARBA" id="ARBA00023277"/>
    </source>
</evidence>
<dbReference type="Gene3D" id="2.70.98.10">
    <property type="match status" value="1"/>
</dbReference>
<protein>
    <submittedName>
        <fullName evidence="4">Aldose 1-epimerase</fullName>
    </submittedName>
</protein>
<dbReference type="GO" id="GO:0005737">
    <property type="term" value="C:cytoplasm"/>
    <property type="evidence" value="ECO:0007669"/>
    <property type="project" value="TreeGrafter"/>
</dbReference>
<dbReference type="EMBL" id="AYGX02000134">
    <property type="protein sequence ID" value="KRO26429.1"/>
    <property type="molecule type" value="Genomic_DNA"/>
</dbReference>
<dbReference type="PANTHER" id="PTHR10091:SF0">
    <property type="entry name" value="GALACTOSE MUTAROTASE"/>
    <property type="match status" value="1"/>
</dbReference>
<dbReference type="Proteomes" id="UP000050920">
    <property type="component" value="Unassembled WGS sequence"/>
</dbReference>
<organism evidence="4 5">
    <name type="scientific">Lactiplantibacillus fabifermentans DSM 21115</name>
    <dbReference type="NCBI Taxonomy" id="1413187"/>
    <lineage>
        <taxon>Bacteria</taxon>
        <taxon>Bacillati</taxon>
        <taxon>Bacillota</taxon>
        <taxon>Bacilli</taxon>
        <taxon>Lactobacillales</taxon>
        <taxon>Lactobacillaceae</taxon>
        <taxon>Lactiplantibacillus</taxon>
    </lineage>
</organism>
<dbReference type="InterPro" id="IPR008183">
    <property type="entry name" value="Aldose_1/G6P_1-epimerase"/>
</dbReference>
<evidence type="ECO:0000256" key="1">
    <source>
        <dbReference type="ARBA" id="ARBA00006206"/>
    </source>
</evidence>